<comment type="similarity">
    <text evidence="1 3">Belongs to the short-chain dehydrogenases/reductases (SDR) family.</text>
</comment>
<accession>A0ABU3H054</accession>
<keyword evidence="2 4" id="KW-0560">Oxidoreductase</keyword>
<dbReference type="InterPro" id="IPR036291">
    <property type="entry name" value="NAD(P)-bd_dom_sf"/>
</dbReference>
<dbReference type="EMBL" id="JAVLVU010000001">
    <property type="protein sequence ID" value="MDT3405388.1"/>
    <property type="molecule type" value="Genomic_DNA"/>
</dbReference>
<evidence type="ECO:0000256" key="3">
    <source>
        <dbReference type="RuleBase" id="RU000363"/>
    </source>
</evidence>
<dbReference type="Gene3D" id="3.40.50.720">
    <property type="entry name" value="NAD(P)-binding Rossmann-like Domain"/>
    <property type="match status" value="1"/>
</dbReference>
<sequence>MQLKGKTVLITGGASGIGLEAAKQFIAKDAKVIITGRNQEKIDATLKSLPGITAIKSDVSDAGEARLLFEQVRLLGGIDILYNNAGVLTTPINLGMADDRHFDDAAYEINVNYLSVVRLNDLFMDMLKSRKESAIINTTSLLSYVPAILEATYSASKVALQFYTRTLRKHLEILNSNVKVFELLPPLVATEMTAARDDKKMTPEKMVNELIAGLENDRLTIRVGDSKTVYLLNRFFPKLAFSLVNPKRSYELLIHN</sequence>
<dbReference type="PANTHER" id="PTHR44196:SF1">
    <property type="entry name" value="DEHYDROGENASE_REDUCTASE SDR FAMILY MEMBER 7B"/>
    <property type="match status" value="1"/>
</dbReference>
<dbReference type="InterPro" id="IPR020904">
    <property type="entry name" value="Sc_DH/Rdtase_CS"/>
</dbReference>
<protein>
    <submittedName>
        <fullName evidence="4">Oxidoreductase</fullName>
        <ecNumber evidence="4">1.-.-.-</ecNumber>
    </submittedName>
</protein>
<dbReference type="RefSeq" id="WP_311953887.1">
    <property type="nucleotide sequence ID" value="NZ_JAVLVU010000001.1"/>
</dbReference>
<comment type="caution">
    <text evidence="4">The sequence shown here is derived from an EMBL/GenBank/DDBJ whole genome shotgun (WGS) entry which is preliminary data.</text>
</comment>
<dbReference type="PROSITE" id="PS00061">
    <property type="entry name" value="ADH_SHORT"/>
    <property type="match status" value="1"/>
</dbReference>
<evidence type="ECO:0000313" key="4">
    <source>
        <dbReference type="EMBL" id="MDT3405388.1"/>
    </source>
</evidence>
<reference evidence="5" key="1">
    <citation type="submission" date="2023-07" db="EMBL/GenBank/DDBJ databases">
        <title>Functional and genomic diversity of the sorghum phyllosphere microbiome.</title>
        <authorList>
            <person name="Shade A."/>
        </authorList>
    </citation>
    <scope>NUCLEOTIDE SEQUENCE [LARGE SCALE GENOMIC DNA]</scope>
    <source>
        <strain evidence="5">SORGH_AS_0422</strain>
    </source>
</reference>
<dbReference type="PRINTS" id="PR00080">
    <property type="entry name" value="SDRFAMILY"/>
</dbReference>
<dbReference type="EC" id="1.-.-.-" evidence="4"/>
<dbReference type="PRINTS" id="PR00081">
    <property type="entry name" value="GDHRDH"/>
</dbReference>
<dbReference type="InterPro" id="IPR002347">
    <property type="entry name" value="SDR_fam"/>
</dbReference>
<gene>
    <name evidence="4" type="ORF">QE417_004460</name>
</gene>
<dbReference type="Pfam" id="PF00106">
    <property type="entry name" value="adh_short"/>
    <property type="match status" value="1"/>
</dbReference>
<dbReference type="Proteomes" id="UP001258315">
    <property type="component" value="Unassembled WGS sequence"/>
</dbReference>
<proteinExistence type="inferred from homology"/>
<dbReference type="GO" id="GO:0016491">
    <property type="term" value="F:oxidoreductase activity"/>
    <property type="evidence" value="ECO:0007669"/>
    <property type="project" value="UniProtKB-KW"/>
</dbReference>
<name>A0ABU3H054_9SPHI</name>
<evidence type="ECO:0000313" key="5">
    <source>
        <dbReference type="Proteomes" id="UP001258315"/>
    </source>
</evidence>
<evidence type="ECO:0000256" key="1">
    <source>
        <dbReference type="ARBA" id="ARBA00006484"/>
    </source>
</evidence>
<keyword evidence="5" id="KW-1185">Reference proteome</keyword>
<dbReference type="PANTHER" id="PTHR44196">
    <property type="entry name" value="DEHYDROGENASE/REDUCTASE SDR FAMILY MEMBER 7B"/>
    <property type="match status" value="1"/>
</dbReference>
<evidence type="ECO:0000256" key="2">
    <source>
        <dbReference type="ARBA" id="ARBA00023002"/>
    </source>
</evidence>
<dbReference type="SUPFAM" id="SSF51735">
    <property type="entry name" value="NAD(P)-binding Rossmann-fold domains"/>
    <property type="match status" value="1"/>
</dbReference>
<organism evidence="4 5">
    <name type="scientific">Mucilaginibacter terrae</name>
    <dbReference type="NCBI Taxonomy" id="1955052"/>
    <lineage>
        <taxon>Bacteria</taxon>
        <taxon>Pseudomonadati</taxon>
        <taxon>Bacteroidota</taxon>
        <taxon>Sphingobacteriia</taxon>
        <taxon>Sphingobacteriales</taxon>
        <taxon>Sphingobacteriaceae</taxon>
        <taxon>Mucilaginibacter</taxon>
    </lineage>
</organism>